<dbReference type="GO" id="GO:0004721">
    <property type="term" value="F:phosphoprotein phosphatase activity"/>
    <property type="evidence" value="ECO:0007669"/>
    <property type="project" value="TreeGrafter"/>
</dbReference>
<evidence type="ECO:0000256" key="4">
    <source>
        <dbReference type="ARBA" id="ARBA00022475"/>
    </source>
</evidence>
<dbReference type="SUPFAM" id="SSF55874">
    <property type="entry name" value="ATPase domain of HSP90 chaperone/DNA topoisomerase II/histidine kinase"/>
    <property type="match status" value="1"/>
</dbReference>
<dbReference type="InterPro" id="IPR003661">
    <property type="entry name" value="HisK_dim/P_dom"/>
</dbReference>
<keyword evidence="7 12" id="KW-0812">Transmembrane</keyword>
<keyword evidence="6" id="KW-0808">Transferase</keyword>
<evidence type="ECO:0000256" key="10">
    <source>
        <dbReference type="ARBA" id="ARBA00023012"/>
    </source>
</evidence>
<name>A0A844F2C3_CLOSV</name>
<keyword evidence="8 14" id="KW-0418">Kinase</keyword>
<dbReference type="PANTHER" id="PTHR45453">
    <property type="entry name" value="PHOSPHATE REGULON SENSOR PROTEIN PHOR"/>
    <property type="match status" value="1"/>
</dbReference>
<dbReference type="EC" id="2.7.13.3" evidence="3"/>
<dbReference type="EMBL" id="VUMB01000008">
    <property type="protein sequence ID" value="MSS39712.1"/>
    <property type="molecule type" value="Genomic_DNA"/>
</dbReference>
<evidence type="ECO:0000256" key="7">
    <source>
        <dbReference type="ARBA" id="ARBA00022692"/>
    </source>
</evidence>
<sequence>MRLTGRYIRDHIRGIGMYAGIMAIFALLFYLYNIPMDALEYALLLSLLWILGFVAADFMNCRRKHRELLRMKGILQVKREELPKADTLAEWDYQQIVNALFESRSELESAAQLSRQDMLDYYVLWAHQIKTPIAAMRILLQSQDLTEENEEAVKTLKMELFKIEQYVEMVLTYLRMESMSSDMVLQWYAADDIVKQAVKKYSQLFILKKIALRMDVPEEMILTDEKWMAFVVEQILSNALKYTSEGTVAVYMKEKELVIEDTGIGIQEEDVPRVFEKGFTGFNGRRDKKSTGIGLYLCKTILDRLGHGIRIESKVGEGTKVFLYLERNVLDPE</sequence>
<evidence type="ECO:0000313" key="15">
    <source>
        <dbReference type="Proteomes" id="UP000462363"/>
    </source>
</evidence>
<dbReference type="CDD" id="cd00082">
    <property type="entry name" value="HisKA"/>
    <property type="match status" value="1"/>
</dbReference>
<organism evidence="14 15">
    <name type="scientific">Clostridium scindens (strain JCM 10418 / VPI 12708)</name>
    <dbReference type="NCBI Taxonomy" id="29347"/>
    <lineage>
        <taxon>Bacteria</taxon>
        <taxon>Bacillati</taxon>
        <taxon>Bacillota</taxon>
        <taxon>Clostridia</taxon>
        <taxon>Lachnospirales</taxon>
        <taxon>Lachnospiraceae</taxon>
    </lineage>
</organism>
<feature type="transmembrane region" description="Helical" evidence="12">
    <location>
        <begin position="38"/>
        <end position="61"/>
    </location>
</feature>
<dbReference type="Pfam" id="PF02518">
    <property type="entry name" value="HATPase_c"/>
    <property type="match status" value="1"/>
</dbReference>
<comment type="caution">
    <text evidence="14">The sequence shown here is derived from an EMBL/GenBank/DDBJ whole genome shotgun (WGS) entry which is preliminary data.</text>
</comment>
<dbReference type="InterPro" id="IPR050351">
    <property type="entry name" value="BphY/WalK/GraS-like"/>
</dbReference>
<dbReference type="InterPro" id="IPR036890">
    <property type="entry name" value="HATPase_C_sf"/>
</dbReference>
<gene>
    <name evidence="14" type="ORF">FYJ37_04930</name>
</gene>
<comment type="subcellular location">
    <subcellularLocation>
        <location evidence="2">Cell membrane</location>
        <topology evidence="2">Multi-pass membrane protein</topology>
    </subcellularLocation>
</comment>
<keyword evidence="9 12" id="KW-1133">Transmembrane helix</keyword>
<keyword evidence="4" id="KW-1003">Cell membrane</keyword>
<dbReference type="GO" id="GO:0005886">
    <property type="term" value="C:plasma membrane"/>
    <property type="evidence" value="ECO:0007669"/>
    <property type="project" value="UniProtKB-SubCell"/>
</dbReference>
<evidence type="ECO:0000256" key="6">
    <source>
        <dbReference type="ARBA" id="ARBA00022679"/>
    </source>
</evidence>
<keyword evidence="5" id="KW-0597">Phosphoprotein</keyword>
<dbReference type="Gene3D" id="3.30.565.10">
    <property type="entry name" value="Histidine kinase-like ATPase, C-terminal domain"/>
    <property type="match status" value="1"/>
</dbReference>
<dbReference type="RefSeq" id="WP_004606343.1">
    <property type="nucleotide sequence ID" value="NZ_AP024846.1"/>
</dbReference>
<dbReference type="GeneID" id="62696956"/>
<evidence type="ECO:0000313" key="14">
    <source>
        <dbReference type="EMBL" id="MSS39712.1"/>
    </source>
</evidence>
<keyword evidence="11 12" id="KW-0472">Membrane</keyword>
<evidence type="ECO:0000256" key="1">
    <source>
        <dbReference type="ARBA" id="ARBA00000085"/>
    </source>
</evidence>
<keyword evidence="10" id="KW-0902">Two-component regulatory system</keyword>
<evidence type="ECO:0000256" key="2">
    <source>
        <dbReference type="ARBA" id="ARBA00004651"/>
    </source>
</evidence>
<feature type="transmembrane region" description="Helical" evidence="12">
    <location>
        <begin position="12"/>
        <end position="32"/>
    </location>
</feature>
<comment type="catalytic activity">
    <reaction evidence="1">
        <text>ATP + protein L-histidine = ADP + protein N-phospho-L-histidine.</text>
        <dbReference type="EC" id="2.7.13.3"/>
    </reaction>
</comment>
<evidence type="ECO:0000256" key="5">
    <source>
        <dbReference type="ARBA" id="ARBA00022553"/>
    </source>
</evidence>
<protein>
    <recommendedName>
        <fullName evidence="3">histidine kinase</fullName>
        <ecNumber evidence="3">2.7.13.3</ecNumber>
    </recommendedName>
</protein>
<dbReference type="InterPro" id="IPR004358">
    <property type="entry name" value="Sig_transdc_His_kin-like_C"/>
</dbReference>
<dbReference type="PANTHER" id="PTHR45453:SF2">
    <property type="entry name" value="HISTIDINE KINASE"/>
    <property type="match status" value="1"/>
</dbReference>
<dbReference type="AlphaFoldDB" id="A0A844F2C3"/>
<accession>A0A844F2C3</accession>
<evidence type="ECO:0000256" key="3">
    <source>
        <dbReference type="ARBA" id="ARBA00012438"/>
    </source>
</evidence>
<evidence type="ECO:0000256" key="12">
    <source>
        <dbReference type="SAM" id="Phobius"/>
    </source>
</evidence>
<dbReference type="GO" id="GO:0000155">
    <property type="term" value="F:phosphorelay sensor kinase activity"/>
    <property type="evidence" value="ECO:0007669"/>
    <property type="project" value="InterPro"/>
</dbReference>
<evidence type="ECO:0000256" key="11">
    <source>
        <dbReference type="ARBA" id="ARBA00023136"/>
    </source>
</evidence>
<dbReference type="InterPro" id="IPR005467">
    <property type="entry name" value="His_kinase_dom"/>
</dbReference>
<dbReference type="PROSITE" id="PS50109">
    <property type="entry name" value="HIS_KIN"/>
    <property type="match status" value="1"/>
</dbReference>
<dbReference type="GO" id="GO:0016036">
    <property type="term" value="P:cellular response to phosphate starvation"/>
    <property type="evidence" value="ECO:0007669"/>
    <property type="project" value="TreeGrafter"/>
</dbReference>
<feature type="domain" description="Histidine kinase" evidence="13">
    <location>
        <begin position="124"/>
        <end position="329"/>
    </location>
</feature>
<evidence type="ECO:0000259" key="13">
    <source>
        <dbReference type="PROSITE" id="PS50109"/>
    </source>
</evidence>
<reference evidence="14 15" key="1">
    <citation type="submission" date="2019-08" db="EMBL/GenBank/DDBJ databases">
        <title>In-depth cultivation of the pig gut microbiome towards novel bacterial diversity and tailored functional studies.</title>
        <authorList>
            <person name="Wylensek D."/>
            <person name="Hitch T.C.A."/>
            <person name="Clavel T."/>
        </authorList>
    </citation>
    <scope>NUCLEOTIDE SEQUENCE [LARGE SCALE GENOMIC DNA]</scope>
    <source>
        <strain evidence="14 15">BL-389-WT-3D</strain>
    </source>
</reference>
<dbReference type="Proteomes" id="UP000462363">
    <property type="component" value="Unassembled WGS sequence"/>
</dbReference>
<dbReference type="InterPro" id="IPR003594">
    <property type="entry name" value="HATPase_dom"/>
</dbReference>
<evidence type="ECO:0000256" key="9">
    <source>
        <dbReference type="ARBA" id="ARBA00022989"/>
    </source>
</evidence>
<dbReference type="PRINTS" id="PR00344">
    <property type="entry name" value="BCTRLSENSOR"/>
</dbReference>
<dbReference type="SMART" id="SM00387">
    <property type="entry name" value="HATPase_c"/>
    <property type="match status" value="1"/>
</dbReference>
<evidence type="ECO:0000256" key="8">
    <source>
        <dbReference type="ARBA" id="ARBA00022777"/>
    </source>
</evidence>
<proteinExistence type="predicted"/>